<dbReference type="Proteomes" id="UP000652219">
    <property type="component" value="Unassembled WGS sequence"/>
</dbReference>
<dbReference type="GO" id="GO:0004788">
    <property type="term" value="F:thiamine diphosphokinase activity"/>
    <property type="evidence" value="ECO:0007669"/>
    <property type="project" value="UniProtKB-UniRule"/>
</dbReference>
<dbReference type="NCBIfam" id="TIGR01378">
    <property type="entry name" value="thi_PPkinase"/>
    <property type="match status" value="1"/>
</dbReference>
<keyword evidence="6 7" id="KW-0067">ATP-binding</keyword>
<evidence type="ECO:0000256" key="2">
    <source>
        <dbReference type="ARBA" id="ARBA00006785"/>
    </source>
</evidence>
<protein>
    <recommendedName>
        <fullName evidence="7">Thiamine pyrophosphokinase</fullName>
        <ecNumber evidence="7">2.7.6.2</ecNumber>
    </recommendedName>
</protein>
<dbReference type="GO" id="GO:0016301">
    <property type="term" value="F:kinase activity"/>
    <property type="evidence" value="ECO:0007669"/>
    <property type="project" value="UniProtKB-UniRule"/>
</dbReference>
<dbReference type="GO" id="GO:0006772">
    <property type="term" value="P:thiamine metabolic process"/>
    <property type="evidence" value="ECO:0007669"/>
    <property type="project" value="InterPro"/>
</dbReference>
<sequence>MAASFEWNPVPLLRKRQHQGSKPEDFALVVLHQPLRRTQVFDTLWDNAITRVAADGGANQLHDMTKLVEEQSNETRYTDIDVIIGDLDSLLPSVEDFYSKLAKPPQIIRKPDQDSPDFHKAVTWVRSNHAAKDIVAIGGLGGRVDQGLSQLHHLYVFQPGPAYDQGRLFLVSSQNLTFLLLPGRHRIRVREDDGGADVFGKHVGIIPVGGTSFITTRGLEWDVENWETKFGGHVSTSNHVLPETRVVEVETTNAVVFTIALAGLQ</sequence>
<dbReference type="GO" id="GO:0030975">
    <property type="term" value="F:thiamine binding"/>
    <property type="evidence" value="ECO:0007669"/>
    <property type="project" value="UniProtKB-UniRule"/>
</dbReference>
<dbReference type="GO" id="GO:0005524">
    <property type="term" value="F:ATP binding"/>
    <property type="evidence" value="ECO:0007669"/>
    <property type="project" value="UniProtKB-UniRule"/>
</dbReference>
<keyword evidence="10" id="KW-1185">Reference proteome</keyword>
<reference evidence="9 10" key="1">
    <citation type="journal article" date="2020" name="Phytopathology">
        <title>Genome Sequence Resources of Colletotrichum truncatum, C. plurivorum, C. musicola, and C. sojae: Four Species Pathogenic to Soybean (Glycine max).</title>
        <authorList>
            <person name="Rogerio F."/>
            <person name="Boufleur T.R."/>
            <person name="Ciampi-Guillardi M."/>
            <person name="Sukno S.A."/>
            <person name="Thon M.R."/>
            <person name="Massola Junior N.S."/>
            <person name="Baroncelli R."/>
        </authorList>
    </citation>
    <scope>NUCLEOTIDE SEQUENCE [LARGE SCALE GENOMIC DNA]</scope>
    <source>
        <strain evidence="9 10">LFN0009</strain>
    </source>
</reference>
<comment type="catalytic activity">
    <reaction evidence="7">
        <text>thiamine + ATP = thiamine diphosphate + AMP + H(+)</text>
        <dbReference type="Rhea" id="RHEA:11576"/>
        <dbReference type="ChEBI" id="CHEBI:15378"/>
        <dbReference type="ChEBI" id="CHEBI:18385"/>
        <dbReference type="ChEBI" id="CHEBI:30616"/>
        <dbReference type="ChEBI" id="CHEBI:58937"/>
        <dbReference type="ChEBI" id="CHEBI:456215"/>
    </reaction>
</comment>
<evidence type="ECO:0000313" key="9">
    <source>
        <dbReference type="EMBL" id="KAF6805677.1"/>
    </source>
</evidence>
<keyword evidence="4 7" id="KW-0547">Nucleotide-binding</keyword>
<dbReference type="InterPro" id="IPR006282">
    <property type="entry name" value="Thi_PPkinase"/>
</dbReference>
<evidence type="ECO:0000256" key="4">
    <source>
        <dbReference type="ARBA" id="ARBA00022741"/>
    </source>
</evidence>
<dbReference type="PANTHER" id="PTHR13622">
    <property type="entry name" value="THIAMIN PYROPHOSPHOKINASE"/>
    <property type="match status" value="1"/>
</dbReference>
<dbReference type="InterPro" id="IPR007373">
    <property type="entry name" value="Thiamin_PyroPKinase_B1-bd"/>
</dbReference>
<dbReference type="AlphaFoldDB" id="A0A8H6J3B7"/>
<dbReference type="InterPro" id="IPR016966">
    <property type="entry name" value="Thiamin_pyrophosphokinase_euk"/>
</dbReference>
<dbReference type="PIRSF" id="PIRSF031057">
    <property type="entry name" value="Thiamin_pyrophosphokinase"/>
    <property type="match status" value="1"/>
</dbReference>
<proteinExistence type="inferred from homology"/>
<dbReference type="CDD" id="cd07995">
    <property type="entry name" value="TPK"/>
    <property type="match status" value="1"/>
</dbReference>
<comment type="pathway">
    <text evidence="1 7">Cofactor biosynthesis; thiamine diphosphate biosynthesis; thiamine diphosphate from thiamine: step 1/1.</text>
</comment>
<keyword evidence="5 7" id="KW-0418">Kinase</keyword>
<dbReference type="InterPro" id="IPR007371">
    <property type="entry name" value="TPK_catalytic"/>
</dbReference>
<dbReference type="GO" id="GO:0009229">
    <property type="term" value="P:thiamine diphosphate biosynthetic process"/>
    <property type="evidence" value="ECO:0007669"/>
    <property type="project" value="UniProtKB-UniRule"/>
</dbReference>
<dbReference type="SUPFAM" id="SSF63862">
    <property type="entry name" value="Thiamin pyrophosphokinase, substrate-binding domain"/>
    <property type="match status" value="1"/>
</dbReference>
<dbReference type="Pfam" id="PF04263">
    <property type="entry name" value="TPK_catalytic"/>
    <property type="match status" value="1"/>
</dbReference>
<dbReference type="Pfam" id="PF04265">
    <property type="entry name" value="TPK_B1_binding"/>
    <property type="match status" value="1"/>
</dbReference>
<dbReference type="UniPathway" id="UPA00060">
    <property type="reaction ID" value="UER00597"/>
</dbReference>
<keyword evidence="3 7" id="KW-0808">Transferase</keyword>
<dbReference type="EC" id="2.7.6.2" evidence="7"/>
<dbReference type="Gene3D" id="2.60.120.320">
    <property type="entry name" value="Thiamin pyrophosphokinase, thiamin-binding domain"/>
    <property type="match status" value="1"/>
</dbReference>
<evidence type="ECO:0000256" key="7">
    <source>
        <dbReference type="PIRNR" id="PIRNR031057"/>
    </source>
</evidence>
<accession>A0A8H6J3B7</accession>
<organism evidence="9 10">
    <name type="scientific">Colletotrichum sojae</name>
    <dbReference type="NCBI Taxonomy" id="2175907"/>
    <lineage>
        <taxon>Eukaryota</taxon>
        <taxon>Fungi</taxon>
        <taxon>Dikarya</taxon>
        <taxon>Ascomycota</taxon>
        <taxon>Pezizomycotina</taxon>
        <taxon>Sordariomycetes</taxon>
        <taxon>Hypocreomycetidae</taxon>
        <taxon>Glomerellales</taxon>
        <taxon>Glomerellaceae</taxon>
        <taxon>Colletotrichum</taxon>
        <taxon>Colletotrichum orchidearum species complex</taxon>
    </lineage>
</organism>
<feature type="domain" description="Thiamin pyrophosphokinase thiamin-binding" evidence="8">
    <location>
        <begin position="183"/>
        <end position="255"/>
    </location>
</feature>
<comment type="caution">
    <text evidence="9">The sequence shown here is derived from an EMBL/GenBank/DDBJ whole genome shotgun (WGS) entry which is preliminary data.</text>
</comment>
<evidence type="ECO:0000256" key="3">
    <source>
        <dbReference type="ARBA" id="ARBA00022679"/>
    </source>
</evidence>
<dbReference type="Gene3D" id="3.40.50.10240">
    <property type="entry name" value="Thiamin pyrophosphokinase, catalytic domain"/>
    <property type="match status" value="1"/>
</dbReference>
<gene>
    <name evidence="9" type="ORF">CSOJ01_09322</name>
</gene>
<dbReference type="FunFam" id="2.60.120.320:FF:000001">
    <property type="entry name" value="Thiamine pyrophosphokinase"/>
    <property type="match status" value="1"/>
</dbReference>
<evidence type="ECO:0000313" key="10">
    <source>
        <dbReference type="Proteomes" id="UP000652219"/>
    </source>
</evidence>
<comment type="similarity">
    <text evidence="2 7">Belongs to the thiamine pyrophosphokinase family.</text>
</comment>
<dbReference type="InterPro" id="IPR036759">
    <property type="entry name" value="TPK_catalytic_sf"/>
</dbReference>
<dbReference type="SMART" id="SM00983">
    <property type="entry name" value="TPK_B1_binding"/>
    <property type="match status" value="1"/>
</dbReference>
<name>A0A8H6J3B7_9PEZI</name>
<evidence type="ECO:0000256" key="5">
    <source>
        <dbReference type="ARBA" id="ARBA00022777"/>
    </source>
</evidence>
<dbReference type="SUPFAM" id="SSF63999">
    <property type="entry name" value="Thiamin pyrophosphokinase, catalytic domain"/>
    <property type="match status" value="1"/>
</dbReference>
<dbReference type="PANTHER" id="PTHR13622:SF8">
    <property type="entry name" value="THIAMIN PYROPHOSPHOKINASE 1"/>
    <property type="match status" value="1"/>
</dbReference>
<dbReference type="InterPro" id="IPR036371">
    <property type="entry name" value="TPK_B1-bd_sf"/>
</dbReference>
<dbReference type="EMBL" id="WIGN01000176">
    <property type="protein sequence ID" value="KAF6805677.1"/>
    <property type="molecule type" value="Genomic_DNA"/>
</dbReference>
<evidence type="ECO:0000256" key="1">
    <source>
        <dbReference type="ARBA" id="ARBA00005078"/>
    </source>
</evidence>
<evidence type="ECO:0000256" key="6">
    <source>
        <dbReference type="ARBA" id="ARBA00022840"/>
    </source>
</evidence>
<evidence type="ECO:0000259" key="8">
    <source>
        <dbReference type="SMART" id="SM00983"/>
    </source>
</evidence>